<sequence length="133" mass="15248">MENFHKQGQLKSFDLGSVIIFMVWAYVPDPWLHSIGIFYYPSKYWALALPAYAMVIIATIFIFYIGLNFMATPSPSSFNSIFESIFLTNENSREPVCCDSVVEEDDRPIEPYSDMGIDQINELMCFWSLSGES</sequence>
<organism evidence="7 8">
    <name type="scientific">Lactuca sativa</name>
    <name type="common">Garden lettuce</name>
    <dbReference type="NCBI Taxonomy" id="4236"/>
    <lineage>
        <taxon>Eukaryota</taxon>
        <taxon>Viridiplantae</taxon>
        <taxon>Streptophyta</taxon>
        <taxon>Embryophyta</taxon>
        <taxon>Tracheophyta</taxon>
        <taxon>Spermatophyta</taxon>
        <taxon>Magnoliopsida</taxon>
        <taxon>eudicotyledons</taxon>
        <taxon>Gunneridae</taxon>
        <taxon>Pentapetalae</taxon>
        <taxon>asterids</taxon>
        <taxon>campanulids</taxon>
        <taxon>Asterales</taxon>
        <taxon>Asteraceae</taxon>
        <taxon>Cichorioideae</taxon>
        <taxon>Cichorieae</taxon>
        <taxon>Lactucinae</taxon>
        <taxon>Lactuca</taxon>
    </lineage>
</organism>
<proteinExistence type="predicted"/>
<dbReference type="InterPro" id="IPR013717">
    <property type="entry name" value="PIG-P"/>
</dbReference>
<accession>A0A9R1W8D7</accession>
<feature type="domain" description="PIG-P" evidence="6">
    <location>
        <begin position="18"/>
        <end position="124"/>
    </location>
</feature>
<comment type="subcellular location">
    <subcellularLocation>
        <location evidence="1">Membrane</location>
        <topology evidence="1">Multi-pass membrane protein</topology>
    </subcellularLocation>
</comment>
<comment type="caution">
    <text evidence="7">The sequence shown here is derived from an EMBL/GenBank/DDBJ whole genome shotgun (WGS) entry which is preliminary data.</text>
</comment>
<reference evidence="7 8" key="1">
    <citation type="journal article" date="2017" name="Nat. Commun.">
        <title>Genome assembly with in vitro proximity ligation data and whole-genome triplication in lettuce.</title>
        <authorList>
            <person name="Reyes-Chin-Wo S."/>
            <person name="Wang Z."/>
            <person name="Yang X."/>
            <person name="Kozik A."/>
            <person name="Arikit S."/>
            <person name="Song C."/>
            <person name="Xia L."/>
            <person name="Froenicke L."/>
            <person name="Lavelle D.O."/>
            <person name="Truco M.J."/>
            <person name="Xia R."/>
            <person name="Zhu S."/>
            <person name="Xu C."/>
            <person name="Xu H."/>
            <person name="Xu X."/>
            <person name="Cox K."/>
            <person name="Korf I."/>
            <person name="Meyers B.C."/>
            <person name="Michelmore R.W."/>
        </authorList>
    </citation>
    <scope>NUCLEOTIDE SEQUENCE [LARGE SCALE GENOMIC DNA]</scope>
    <source>
        <strain evidence="8">cv. Salinas</strain>
        <tissue evidence="7">Seedlings</tissue>
    </source>
</reference>
<evidence type="ECO:0000313" key="7">
    <source>
        <dbReference type="EMBL" id="KAJ0217935.1"/>
    </source>
</evidence>
<keyword evidence="8" id="KW-1185">Reference proteome</keyword>
<dbReference type="EMBL" id="NBSK02000003">
    <property type="protein sequence ID" value="KAJ0217935.1"/>
    <property type="molecule type" value="Genomic_DNA"/>
</dbReference>
<gene>
    <name evidence="7" type="ORF">LSAT_V11C300115950</name>
</gene>
<dbReference type="GO" id="GO:0016020">
    <property type="term" value="C:membrane"/>
    <property type="evidence" value="ECO:0007669"/>
    <property type="project" value="UniProtKB-SubCell"/>
</dbReference>
<feature type="transmembrane region" description="Helical" evidence="5">
    <location>
        <begin position="12"/>
        <end position="27"/>
    </location>
</feature>
<evidence type="ECO:0000256" key="5">
    <source>
        <dbReference type="SAM" id="Phobius"/>
    </source>
</evidence>
<evidence type="ECO:0000256" key="4">
    <source>
        <dbReference type="ARBA" id="ARBA00023136"/>
    </source>
</evidence>
<dbReference type="PANTHER" id="PTHR47681:SF3">
    <property type="entry name" value="PHOSPHATIDYLINOSITOL N-ACETYLGLUCOSAMINYLTRANSFERASE SUBUNIT P-RELATED"/>
    <property type="match status" value="1"/>
</dbReference>
<dbReference type="Pfam" id="PF08510">
    <property type="entry name" value="PIG-P"/>
    <property type="match status" value="1"/>
</dbReference>
<keyword evidence="4 5" id="KW-0472">Membrane</keyword>
<name>A0A9R1W8D7_LACSA</name>
<evidence type="ECO:0000256" key="3">
    <source>
        <dbReference type="ARBA" id="ARBA00022989"/>
    </source>
</evidence>
<evidence type="ECO:0000259" key="6">
    <source>
        <dbReference type="Pfam" id="PF08510"/>
    </source>
</evidence>
<keyword evidence="2 5" id="KW-0812">Transmembrane</keyword>
<feature type="transmembrane region" description="Helical" evidence="5">
    <location>
        <begin position="47"/>
        <end position="67"/>
    </location>
</feature>
<dbReference type="AlphaFoldDB" id="A0A9R1W8D7"/>
<evidence type="ECO:0000313" key="8">
    <source>
        <dbReference type="Proteomes" id="UP000235145"/>
    </source>
</evidence>
<dbReference type="PANTHER" id="PTHR47681">
    <property type="entry name" value="PHOSPHATIDYLINOSITOL N-ACETYLGLUCOSAMINYLTRANSFERASE SUBUNIT P-RELATED"/>
    <property type="match status" value="1"/>
</dbReference>
<evidence type="ECO:0000256" key="2">
    <source>
        <dbReference type="ARBA" id="ARBA00022692"/>
    </source>
</evidence>
<protein>
    <recommendedName>
        <fullName evidence="6">PIG-P domain-containing protein</fullName>
    </recommendedName>
</protein>
<keyword evidence="3 5" id="KW-1133">Transmembrane helix</keyword>
<dbReference type="Proteomes" id="UP000235145">
    <property type="component" value="Unassembled WGS sequence"/>
</dbReference>
<evidence type="ECO:0000256" key="1">
    <source>
        <dbReference type="ARBA" id="ARBA00004141"/>
    </source>
</evidence>